<evidence type="ECO:0000256" key="7">
    <source>
        <dbReference type="ARBA" id="ARBA00034125"/>
    </source>
</evidence>
<evidence type="ECO:0000313" key="10">
    <source>
        <dbReference type="EMBL" id="EHR38210.1"/>
    </source>
</evidence>
<reference evidence="10 11" key="1">
    <citation type="submission" date="2012-01" db="EMBL/GenBank/DDBJ databases">
        <title>The Genome Sequence of Facklamia languida CCUG 37842.</title>
        <authorList>
            <consortium name="The Broad Institute Genome Sequencing Platform"/>
            <person name="Earl A."/>
            <person name="Ward D."/>
            <person name="Feldgarden M."/>
            <person name="Gevers D."/>
            <person name="Huys G."/>
            <person name="Young S.K."/>
            <person name="Zeng Q."/>
            <person name="Gargeya S."/>
            <person name="Fitzgerald M."/>
            <person name="Haas B."/>
            <person name="Abouelleil A."/>
            <person name="Alvarado L."/>
            <person name="Arachchi H.M."/>
            <person name="Berlin A."/>
            <person name="Chapman S.B."/>
            <person name="Gearin G."/>
            <person name="Goldberg J."/>
            <person name="Griggs A."/>
            <person name="Gujja S."/>
            <person name="Hansen M."/>
            <person name="Heiman D."/>
            <person name="Howarth C."/>
            <person name="Larimer J."/>
            <person name="Lui A."/>
            <person name="MacDonald P.J.P."/>
            <person name="McCowen C."/>
            <person name="Montmayeur A."/>
            <person name="Murphy C."/>
            <person name="Neiman D."/>
            <person name="Pearson M."/>
            <person name="Priest M."/>
            <person name="Roberts A."/>
            <person name="Saif S."/>
            <person name="Shea T."/>
            <person name="Sisk P."/>
            <person name="Stolte C."/>
            <person name="Sykes S."/>
            <person name="Wortman J."/>
            <person name="Nusbaum C."/>
            <person name="Birren B."/>
        </authorList>
    </citation>
    <scope>NUCLEOTIDE SEQUENCE [LARGE SCALE GENOMIC DNA]</scope>
    <source>
        <strain evidence="10 11">CCUG 37842</strain>
    </source>
</reference>
<dbReference type="HOGENOM" id="CLU_117642_3_0_9"/>
<feature type="transmembrane region" description="Helical" evidence="8">
    <location>
        <begin position="110"/>
        <end position="133"/>
    </location>
</feature>
<keyword evidence="5 8" id="KW-1133">Transmembrane helix</keyword>
<dbReference type="OrthoDB" id="9810047at2"/>
<comment type="caution">
    <text evidence="10">The sequence shown here is derived from an EMBL/GenBank/DDBJ whole genome shotgun (WGS) entry which is preliminary data.</text>
</comment>
<evidence type="ECO:0000256" key="1">
    <source>
        <dbReference type="ARBA" id="ARBA00004651"/>
    </source>
</evidence>
<dbReference type="GO" id="GO:0015744">
    <property type="term" value="P:succinate transport"/>
    <property type="evidence" value="ECO:0007669"/>
    <property type="project" value="TreeGrafter"/>
</dbReference>
<dbReference type="AlphaFoldDB" id="H3NHF5"/>
<evidence type="ECO:0000259" key="9">
    <source>
        <dbReference type="Pfam" id="PF12821"/>
    </source>
</evidence>
<dbReference type="PATRIC" id="fig|883113.3.peg.298"/>
<dbReference type="InterPro" id="IPR024528">
    <property type="entry name" value="ThrE_2"/>
</dbReference>
<keyword evidence="3" id="KW-0997">Cell inner membrane</keyword>
<feature type="transmembrane region" description="Helical" evidence="8">
    <location>
        <begin position="79"/>
        <end position="98"/>
    </location>
</feature>
<gene>
    <name evidence="10" type="ORF">HMPREF9708_00294</name>
</gene>
<comment type="subcellular location">
    <subcellularLocation>
        <location evidence="1">Cell membrane</location>
        <topology evidence="1">Multi-pass membrane protein</topology>
    </subcellularLocation>
</comment>
<protein>
    <recommendedName>
        <fullName evidence="9">Threonine/Serine exporter ThrE domain-containing protein</fullName>
    </recommendedName>
</protein>
<sequence length="158" mass="17492">MDLVSILIKLVAAYAATVAAAVNVKVPKRFIYWTGLPGILSYTVYLIVLSISNHFVATFIGSLLVSIMGQVMSRKLKTVVNVFYIPAFFLYVPGLAIYETAYNFMNNDLLAAGTSFYNALIIALAIGLAVFVVDSAMETYKYHIEKRRLGMINEMEGE</sequence>
<name>H3NHF5_9LACT</name>
<keyword evidence="4 8" id="KW-0812">Transmembrane</keyword>
<feature type="transmembrane region" description="Helical" evidence="8">
    <location>
        <begin position="44"/>
        <end position="67"/>
    </location>
</feature>
<dbReference type="RefSeq" id="WP_006308212.1">
    <property type="nucleotide sequence ID" value="NZ_JH601133.1"/>
</dbReference>
<evidence type="ECO:0000256" key="2">
    <source>
        <dbReference type="ARBA" id="ARBA00022475"/>
    </source>
</evidence>
<comment type="similarity">
    <text evidence="7">Belongs to the ThrE exporter (TC 2.A.79) family.</text>
</comment>
<keyword evidence="11" id="KW-1185">Reference proteome</keyword>
<evidence type="ECO:0000256" key="5">
    <source>
        <dbReference type="ARBA" id="ARBA00022989"/>
    </source>
</evidence>
<proteinExistence type="inferred from homology"/>
<dbReference type="Pfam" id="PF12821">
    <property type="entry name" value="ThrE_2"/>
    <property type="match status" value="1"/>
</dbReference>
<dbReference type="GO" id="GO:0005886">
    <property type="term" value="C:plasma membrane"/>
    <property type="evidence" value="ECO:0007669"/>
    <property type="project" value="UniProtKB-SubCell"/>
</dbReference>
<dbReference type="eggNOG" id="COG3610">
    <property type="taxonomic scope" value="Bacteria"/>
</dbReference>
<accession>H3NHF5</accession>
<evidence type="ECO:0000256" key="6">
    <source>
        <dbReference type="ARBA" id="ARBA00023136"/>
    </source>
</evidence>
<dbReference type="EMBL" id="AGEG01000002">
    <property type="protein sequence ID" value="EHR38210.1"/>
    <property type="molecule type" value="Genomic_DNA"/>
</dbReference>
<dbReference type="STRING" id="883113.HMPREF9708_00294"/>
<dbReference type="PANTHER" id="PTHR34390:SF1">
    <property type="entry name" value="SUCCINATE TRANSPORTER SUBUNIT YJJB-RELATED"/>
    <property type="match status" value="1"/>
</dbReference>
<evidence type="ECO:0000256" key="4">
    <source>
        <dbReference type="ARBA" id="ARBA00022692"/>
    </source>
</evidence>
<organism evidence="10 11">
    <name type="scientific">Facklamia languida CCUG 37842</name>
    <dbReference type="NCBI Taxonomy" id="883113"/>
    <lineage>
        <taxon>Bacteria</taxon>
        <taxon>Bacillati</taxon>
        <taxon>Bacillota</taxon>
        <taxon>Bacilli</taxon>
        <taxon>Lactobacillales</taxon>
        <taxon>Aerococcaceae</taxon>
        <taxon>Facklamia</taxon>
    </lineage>
</organism>
<evidence type="ECO:0000256" key="8">
    <source>
        <dbReference type="SAM" id="Phobius"/>
    </source>
</evidence>
<dbReference type="PANTHER" id="PTHR34390">
    <property type="entry name" value="UPF0442 PROTEIN YJJB-RELATED"/>
    <property type="match status" value="1"/>
</dbReference>
<dbReference type="InterPro" id="IPR050539">
    <property type="entry name" value="ThrE_Dicarb/AminoAcid_Exp"/>
</dbReference>
<dbReference type="Proteomes" id="UP000006190">
    <property type="component" value="Unassembled WGS sequence"/>
</dbReference>
<evidence type="ECO:0000313" key="11">
    <source>
        <dbReference type="Proteomes" id="UP000006190"/>
    </source>
</evidence>
<evidence type="ECO:0000256" key="3">
    <source>
        <dbReference type="ARBA" id="ARBA00022519"/>
    </source>
</evidence>
<feature type="domain" description="Threonine/Serine exporter ThrE" evidence="9">
    <location>
        <begin position="10"/>
        <end position="135"/>
    </location>
</feature>
<keyword evidence="2" id="KW-1003">Cell membrane</keyword>
<keyword evidence="6 8" id="KW-0472">Membrane</keyword>